<dbReference type="Proteomes" id="UP000295110">
    <property type="component" value="Unassembled WGS sequence"/>
</dbReference>
<sequence>MDAGFHRFSELFAQLGLANDPASIGRFIASHTPLPGGVRLEDAPFWTAAQAQFLRDAVGQDSDWAEVSDQLSAALRPS</sequence>
<accession>A0A4R3UHR9</accession>
<reference evidence="1 2" key="1">
    <citation type="submission" date="2019-03" db="EMBL/GenBank/DDBJ databases">
        <title>Genomic Encyclopedia of Type Strains, Phase IV (KMG-IV): sequencing the most valuable type-strain genomes for metagenomic binning, comparative biology and taxonomic classification.</title>
        <authorList>
            <person name="Goeker M."/>
        </authorList>
    </citation>
    <scope>NUCLEOTIDE SEQUENCE [LARGE SCALE GENOMIC DNA]</scope>
    <source>
        <strain evidence="1 2">DSM 654</strain>
    </source>
</reference>
<organism evidence="1 2">
    <name type="scientific">Roseateles saccharophilus</name>
    <name type="common">Pseudomonas saccharophila</name>
    <dbReference type="NCBI Taxonomy" id="304"/>
    <lineage>
        <taxon>Bacteria</taxon>
        <taxon>Pseudomonadati</taxon>
        <taxon>Pseudomonadota</taxon>
        <taxon>Betaproteobacteria</taxon>
        <taxon>Burkholderiales</taxon>
        <taxon>Sphaerotilaceae</taxon>
        <taxon>Roseateles</taxon>
    </lineage>
</organism>
<dbReference type="InterPro" id="IPR021250">
    <property type="entry name" value="DUF2789"/>
</dbReference>
<protein>
    <submittedName>
        <fullName evidence="1">Uncharacterized protein DUF2789</fullName>
    </submittedName>
</protein>
<keyword evidence="2" id="KW-1185">Reference proteome</keyword>
<dbReference type="AlphaFoldDB" id="A0A4R3UHR9"/>
<evidence type="ECO:0000313" key="2">
    <source>
        <dbReference type="Proteomes" id="UP000295110"/>
    </source>
</evidence>
<dbReference type="InterPro" id="IPR038086">
    <property type="entry name" value="DUF2789_sf"/>
</dbReference>
<dbReference type="Pfam" id="PF10982">
    <property type="entry name" value="DUF2789"/>
    <property type="match status" value="1"/>
</dbReference>
<gene>
    <name evidence="1" type="ORF">EV671_102727</name>
</gene>
<evidence type="ECO:0000313" key="1">
    <source>
        <dbReference type="EMBL" id="TCU91096.1"/>
    </source>
</evidence>
<dbReference type="EMBL" id="SMBU01000027">
    <property type="protein sequence ID" value="TCU91096.1"/>
    <property type="molecule type" value="Genomic_DNA"/>
</dbReference>
<dbReference type="RefSeq" id="WP_132574656.1">
    <property type="nucleotide sequence ID" value="NZ_CBCSGL010000026.1"/>
</dbReference>
<name>A0A4R3UHR9_ROSSA</name>
<dbReference type="OrthoDB" id="5828847at2"/>
<dbReference type="Gene3D" id="1.10.10.1130">
    <property type="entry name" value="Uncharacterised protein PF10982, DUF2789"/>
    <property type="match status" value="1"/>
</dbReference>
<proteinExistence type="predicted"/>
<comment type="caution">
    <text evidence="1">The sequence shown here is derived from an EMBL/GenBank/DDBJ whole genome shotgun (WGS) entry which is preliminary data.</text>
</comment>